<organism evidence="1 2">
    <name type="scientific">Pleuronectes platessa</name>
    <name type="common">European plaice</name>
    <dbReference type="NCBI Taxonomy" id="8262"/>
    <lineage>
        <taxon>Eukaryota</taxon>
        <taxon>Metazoa</taxon>
        <taxon>Chordata</taxon>
        <taxon>Craniata</taxon>
        <taxon>Vertebrata</taxon>
        <taxon>Euteleostomi</taxon>
        <taxon>Actinopterygii</taxon>
        <taxon>Neopterygii</taxon>
        <taxon>Teleostei</taxon>
        <taxon>Neoteleostei</taxon>
        <taxon>Acanthomorphata</taxon>
        <taxon>Carangaria</taxon>
        <taxon>Pleuronectiformes</taxon>
        <taxon>Pleuronectoidei</taxon>
        <taxon>Pleuronectidae</taxon>
        <taxon>Pleuronectes</taxon>
    </lineage>
</organism>
<proteinExistence type="predicted"/>
<dbReference type="AlphaFoldDB" id="A0A9N7ZCM1"/>
<accession>A0A9N7ZCM1</accession>
<gene>
    <name evidence="1" type="ORF">PLEPLA_LOCUS46927</name>
</gene>
<keyword evidence="2" id="KW-1185">Reference proteome</keyword>
<dbReference type="EMBL" id="CADEAL010004417">
    <property type="protein sequence ID" value="CAB1459091.1"/>
    <property type="molecule type" value="Genomic_DNA"/>
</dbReference>
<protein>
    <submittedName>
        <fullName evidence="1">Uncharacterized protein</fullName>
    </submittedName>
</protein>
<evidence type="ECO:0000313" key="1">
    <source>
        <dbReference type="EMBL" id="CAB1459091.1"/>
    </source>
</evidence>
<reference evidence="1" key="1">
    <citation type="submission" date="2020-03" db="EMBL/GenBank/DDBJ databases">
        <authorList>
            <person name="Weist P."/>
        </authorList>
    </citation>
    <scope>NUCLEOTIDE SEQUENCE</scope>
</reference>
<sequence length="162" mass="17195">MCAVGFCAGCAQWASAQNVRSGLLRRMCAMGFCAECAQWASAQDLQAVTNLRKPVAAPPQEIMCFCVCGCGTSWFSGGTAKVFNLGEERRRSAFHSASTSGASPGLEDDGEPPLSLVILARCLAGNQPSGPLREEGGGDVSLLGMRPLYFSDIQQEQHSHHL</sequence>
<dbReference type="Proteomes" id="UP001153269">
    <property type="component" value="Unassembled WGS sequence"/>
</dbReference>
<comment type="caution">
    <text evidence="1">The sequence shown here is derived from an EMBL/GenBank/DDBJ whole genome shotgun (WGS) entry which is preliminary data.</text>
</comment>
<evidence type="ECO:0000313" key="2">
    <source>
        <dbReference type="Proteomes" id="UP001153269"/>
    </source>
</evidence>
<name>A0A9N7ZCM1_PLEPL</name>